<dbReference type="Pfam" id="PF06074">
    <property type="entry name" value="Portal_Mu"/>
    <property type="match status" value="1"/>
</dbReference>
<keyword evidence="2" id="KW-1185">Reference proteome</keyword>
<gene>
    <name evidence="1" type="ORF">NCTC10801_01070</name>
</gene>
<dbReference type="Proteomes" id="UP000254649">
    <property type="component" value="Unassembled WGS sequence"/>
</dbReference>
<protein>
    <submittedName>
        <fullName evidence="1">Mu-like prophage protein gp29</fullName>
    </submittedName>
</protein>
<evidence type="ECO:0000313" key="1">
    <source>
        <dbReference type="EMBL" id="SUT89834.1"/>
    </source>
</evidence>
<proteinExistence type="predicted"/>
<name>A0A380TPG2_9PAST</name>
<organism evidence="1 2">
    <name type="scientific">[Actinobacillus] rossii</name>
    <dbReference type="NCBI Taxonomy" id="123820"/>
    <lineage>
        <taxon>Bacteria</taxon>
        <taxon>Pseudomonadati</taxon>
        <taxon>Pseudomonadota</taxon>
        <taxon>Gammaproteobacteria</taxon>
        <taxon>Pasteurellales</taxon>
        <taxon>Pasteurellaceae</taxon>
    </lineage>
</organism>
<evidence type="ECO:0000313" key="2">
    <source>
        <dbReference type="Proteomes" id="UP000254649"/>
    </source>
</evidence>
<reference evidence="1 2" key="1">
    <citation type="submission" date="2018-06" db="EMBL/GenBank/DDBJ databases">
        <authorList>
            <consortium name="Pathogen Informatics"/>
            <person name="Doyle S."/>
        </authorList>
    </citation>
    <scope>NUCLEOTIDE SEQUENCE [LARGE SCALE GENOMIC DNA]</scope>
    <source>
        <strain evidence="1 2">NCTC10801</strain>
    </source>
</reference>
<dbReference type="InterPro" id="IPR009279">
    <property type="entry name" value="Portal_Mu"/>
</dbReference>
<dbReference type="EMBL" id="UFRQ01000003">
    <property type="protein sequence ID" value="SUT89834.1"/>
    <property type="molecule type" value="Genomic_DNA"/>
</dbReference>
<dbReference type="OrthoDB" id="9797300at2"/>
<accession>A0A380TPG2</accession>
<sequence>MQSKILDIHGNPFVFDDEIQTENNSQLGYLQQHYSEHPTSGLTPARAASILRAAEQGDLVSQAELAEDVEEKDTHLQSEIGKRRNAIQAVDWQIIAPRNATPEEQRDADMLNEILQDAVWLDDCIFDATDAILKGFSCQEIEWEQGLLGGLKLIRNVHWRDPAWFMTPTFERNNLRLRDGSTQGVDLQPFGWVKHIAKAKTGYLSRIGLVRSLVWPFIYKNYSARDFAEFLEIYGLPLRLGKYPEGATQNEKNTLLRAVMQIGHNAGGIIPRGMEIEFEKAAEGDSTAFMTMIEWAEKSMSKAILGGTLTSQADGASSTNALGNVHNEVRSEIRNADLKRLQATLTRDLVYPLYALNCKSFNDARRIPRFEFDISESEDIASFGAGLGALVDLGFRIPRQWAHDKLQVPVAADDEEILERKTVENPTALLHNKPNGKMAVLSVSRDPDDLIDELEPSDTDYQAMIEPMLKPVIDALQKGGYEYAQEQLATLYADMDDKQLEETLARAIFISDMLGRLNANR</sequence>
<dbReference type="AlphaFoldDB" id="A0A380TPG2"/>